<evidence type="ECO:0000313" key="7">
    <source>
        <dbReference type="EMBL" id="CAG5136067.1"/>
    </source>
</evidence>
<feature type="transmembrane region" description="Helical" evidence="5">
    <location>
        <begin position="149"/>
        <end position="168"/>
    </location>
</feature>
<protein>
    <recommendedName>
        <fullName evidence="6">G-protein coupled receptors family 1 profile domain-containing protein</fullName>
    </recommendedName>
</protein>
<comment type="caution">
    <text evidence="7">The sequence shown here is derived from an EMBL/GenBank/DDBJ whole genome shotgun (WGS) entry which is preliminary data.</text>
</comment>
<sequence>MNSSRNLYSSHDSVLISDETSYIVSSVFLRSGLQVVLRVFGAITNLLNIMVFLKLGLADGIMVAFFSLAVADFHYLFIFLISILLEMAEKYFGLKTYVNLTYVGLVVMYCSLMFLDISVFVTIYISVQKTCCVAVPFIFKIIFTRSRSIYIIACIYIATSVYYLPLIARFSGEFKVIYFPLVNKTRVQFIFTPSVIAMTNVYTTISKTILPMISQAVILICLVVMCAYLKKIITFRRSANMFQNKDGHRKQKDRTDNKEIRVTQAVIVVATAFVIANLPLVLIYSVNLSLPEFSNLGHYRNLFRLCGDISDTLFILSSSVNILVYVKFNTKYRLQFRSLFC</sequence>
<dbReference type="InterPro" id="IPR017452">
    <property type="entry name" value="GPCR_Rhodpsn_7TM"/>
</dbReference>
<evidence type="ECO:0000259" key="6">
    <source>
        <dbReference type="PROSITE" id="PS50262"/>
    </source>
</evidence>
<feature type="transmembrane region" description="Helical" evidence="5">
    <location>
        <begin position="35"/>
        <end position="55"/>
    </location>
</feature>
<dbReference type="PANTHER" id="PTHR46641:SF2">
    <property type="entry name" value="FMRFAMIDE RECEPTOR"/>
    <property type="match status" value="1"/>
</dbReference>
<dbReference type="EMBL" id="CAJHNH020008486">
    <property type="protein sequence ID" value="CAG5136067.1"/>
    <property type="molecule type" value="Genomic_DNA"/>
</dbReference>
<dbReference type="PROSITE" id="PS50262">
    <property type="entry name" value="G_PROTEIN_RECEP_F1_2"/>
    <property type="match status" value="1"/>
</dbReference>
<proteinExistence type="predicted"/>
<dbReference type="InterPro" id="IPR052954">
    <property type="entry name" value="GPCR-Ligand_Int"/>
</dbReference>
<feature type="transmembrane region" description="Helical" evidence="5">
    <location>
        <begin position="208"/>
        <end position="229"/>
    </location>
</feature>
<accession>A0A8S4A2T2</accession>
<dbReference type="OrthoDB" id="6082401at2759"/>
<name>A0A8S4A2T2_9EUPU</name>
<dbReference type="SUPFAM" id="SSF81321">
    <property type="entry name" value="Family A G protein-coupled receptor-like"/>
    <property type="match status" value="1"/>
</dbReference>
<feature type="transmembrane region" description="Helical" evidence="5">
    <location>
        <begin position="61"/>
        <end position="85"/>
    </location>
</feature>
<keyword evidence="4 5" id="KW-0472">Membrane</keyword>
<comment type="subcellular location">
    <subcellularLocation>
        <location evidence="1">Membrane</location>
    </subcellularLocation>
</comment>
<dbReference type="Proteomes" id="UP000678393">
    <property type="component" value="Unassembled WGS sequence"/>
</dbReference>
<evidence type="ECO:0000256" key="4">
    <source>
        <dbReference type="ARBA" id="ARBA00023136"/>
    </source>
</evidence>
<gene>
    <name evidence="7" type="ORF">CUNI_LOCUS21625</name>
</gene>
<organism evidence="7 8">
    <name type="scientific">Candidula unifasciata</name>
    <dbReference type="NCBI Taxonomy" id="100452"/>
    <lineage>
        <taxon>Eukaryota</taxon>
        <taxon>Metazoa</taxon>
        <taxon>Spiralia</taxon>
        <taxon>Lophotrochozoa</taxon>
        <taxon>Mollusca</taxon>
        <taxon>Gastropoda</taxon>
        <taxon>Heterobranchia</taxon>
        <taxon>Euthyneura</taxon>
        <taxon>Panpulmonata</taxon>
        <taxon>Eupulmonata</taxon>
        <taxon>Stylommatophora</taxon>
        <taxon>Helicina</taxon>
        <taxon>Helicoidea</taxon>
        <taxon>Geomitridae</taxon>
        <taxon>Candidula</taxon>
    </lineage>
</organism>
<keyword evidence="2 5" id="KW-0812">Transmembrane</keyword>
<feature type="domain" description="G-protein coupled receptors family 1 profile" evidence="6">
    <location>
        <begin position="44"/>
        <end position="325"/>
    </location>
</feature>
<evidence type="ECO:0000256" key="1">
    <source>
        <dbReference type="ARBA" id="ARBA00004370"/>
    </source>
</evidence>
<evidence type="ECO:0000256" key="5">
    <source>
        <dbReference type="SAM" id="Phobius"/>
    </source>
</evidence>
<evidence type="ECO:0000256" key="3">
    <source>
        <dbReference type="ARBA" id="ARBA00022989"/>
    </source>
</evidence>
<feature type="transmembrane region" description="Helical" evidence="5">
    <location>
        <begin position="302"/>
        <end position="326"/>
    </location>
</feature>
<feature type="transmembrane region" description="Helical" evidence="5">
    <location>
        <begin position="262"/>
        <end position="282"/>
    </location>
</feature>
<dbReference type="PANTHER" id="PTHR46641">
    <property type="entry name" value="FMRFAMIDE RECEPTOR-RELATED"/>
    <property type="match status" value="1"/>
</dbReference>
<dbReference type="GO" id="GO:0016020">
    <property type="term" value="C:membrane"/>
    <property type="evidence" value="ECO:0007669"/>
    <property type="project" value="UniProtKB-SubCell"/>
</dbReference>
<keyword evidence="3 5" id="KW-1133">Transmembrane helix</keyword>
<evidence type="ECO:0000313" key="8">
    <source>
        <dbReference type="Proteomes" id="UP000678393"/>
    </source>
</evidence>
<evidence type="ECO:0000256" key="2">
    <source>
        <dbReference type="ARBA" id="ARBA00022692"/>
    </source>
</evidence>
<dbReference type="Gene3D" id="1.20.1070.10">
    <property type="entry name" value="Rhodopsin 7-helix transmembrane proteins"/>
    <property type="match status" value="1"/>
</dbReference>
<reference evidence="7" key="1">
    <citation type="submission" date="2021-04" db="EMBL/GenBank/DDBJ databases">
        <authorList>
            <consortium name="Molecular Ecology Group"/>
        </authorList>
    </citation>
    <scope>NUCLEOTIDE SEQUENCE</scope>
</reference>
<dbReference type="AlphaFoldDB" id="A0A8S4A2T2"/>
<keyword evidence="8" id="KW-1185">Reference proteome</keyword>